<dbReference type="SUPFAM" id="SSF51445">
    <property type="entry name" value="(Trans)glycosidases"/>
    <property type="match status" value="1"/>
</dbReference>
<dbReference type="Gene3D" id="3.20.20.80">
    <property type="entry name" value="Glycosidases"/>
    <property type="match status" value="1"/>
</dbReference>
<organism evidence="1">
    <name type="scientific">candidate division TA06 bacterium ADurb.Bin131</name>
    <dbReference type="NCBI Taxonomy" id="1852827"/>
    <lineage>
        <taxon>Bacteria</taxon>
        <taxon>Bacteria division TA06</taxon>
    </lineage>
</organism>
<gene>
    <name evidence="1" type="ORF">BWX89_01117</name>
</gene>
<dbReference type="AlphaFoldDB" id="A0A1V6C828"/>
<accession>A0A1V6C828</accession>
<dbReference type="InterPro" id="IPR017853">
    <property type="entry name" value="GH"/>
</dbReference>
<evidence type="ECO:0000313" key="1">
    <source>
        <dbReference type="EMBL" id="OQB73058.1"/>
    </source>
</evidence>
<reference evidence="1" key="1">
    <citation type="submission" date="2017-02" db="EMBL/GenBank/DDBJ databases">
        <title>Delving into the versatile metabolic prowess of the omnipresent phylum Bacteroidetes.</title>
        <authorList>
            <person name="Nobu M.K."/>
            <person name="Mei R."/>
            <person name="Narihiro T."/>
            <person name="Kuroda K."/>
            <person name="Liu W.-T."/>
        </authorList>
    </citation>
    <scope>NUCLEOTIDE SEQUENCE</scope>
    <source>
        <strain evidence="1">ADurb.Bin131</strain>
    </source>
</reference>
<proteinExistence type="predicted"/>
<dbReference type="Proteomes" id="UP000485562">
    <property type="component" value="Unassembled WGS sequence"/>
</dbReference>
<protein>
    <submittedName>
        <fullName evidence="1">Uncharacterized protein</fullName>
    </submittedName>
</protein>
<comment type="caution">
    <text evidence="1">The sequence shown here is derived from an EMBL/GenBank/DDBJ whole genome shotgun (WGS) entry which is preliminary data.</text>
</comment>
<name>A0A1V6C828_UNCT6</name>
<dbReference type="EMBL" id="MWDQ01000100">
    <property type="protein sequence ID" value="OQB73058.1"/>
    <property type="molecule type" value="Genomic_DNA"/>
</dbReference>
<sequence>MQFWGDIVQRHPELIPEIPKDVIVLEWGYESDHPFAHRCKKIKETGIPFYVCPGTSTWNTIAGRTENCLANLINAAQNGLRTGAIGFLNTDWGDNGHWQYLPISYIGFGFGAGVSWCLRTNFDADIKKQTGFFAFDDKSFNAGNLAYEIGSVATATGIHISNTSPLFTSIREDLETPVFTSMIRKTGINNAQNQIKKAMSYLSKTKINNKEKDIIKEEFKNAARLLEHACKRALLMLEGYETEKNFPEDALKMLVKDAQEIIKMHKKLWLKRNRPGGLEESIELLERFIITAYKKFL</sequence>